<evidence type="ECO:0000256" key="10">
    <source>
        <dbReference type="ARBA" id="ARBA00022833"/>
    </source>
</evidence>
<comment type="subcellular location">
    <subcellularLocation>
        <location evidence="3 18">Cytoplasm</location>
    </subcellularLocation>
</comment>
<feature type="binding site" evidence="17">
    <location>
        <position position="263"/>
    </location>
    <ligand>
        <name>Zn(2+)</name>
        <dbReference type="ChEBI" id="CHEBI:29105"/>
    </ligand>
</feature>
<dbReference type="Gene3D" id="3.30.1700.10">
    <property type="entry name" value="lpxc deacetylase, domain 2"/>
    <property type="match status" value="1"/>
</dbReference>
<comment type="similarity">
    <text evidence="16">In the C-terminal section; belongs to the thioester dehydratase family.</text>
</comment>
<keyword evidence="11 17" id="KW-0443">Lipid metabolism</keyword>
<feature type="binding site" evidence="17">
    <location>
        <position position="79"/>
    </location>
    <ligand>
        <name>Zn(2+)</name>
        <dbReference type="ChEBI" id="CHEBI:29105"/>
    </ligand>
</feature>
<dbReference type="NCBIfam" id="TIGR01750">
    <property type="entry name" value="fabZ"/>
    <property type="match status" value="1"/>
</dbReference>
<organism evidence="19 20">
    <name type="scientific">Parvicella tangerina</name>
    <dbReference type="NCBI Taxonomy" id="2829795"/>
    <lineage>
        <taxon>Bacteria</taxon>
        <taxon>Pseudomonadati</taxon>
        <taxon>Bacteroidota</taxon>
        <taxon>Flavobacteriia</taxon>
        <taxon>Flavobacteriales</taxon>
        <taxon>Parvicellaceae</taxon>
        <taxon>Parvicella</taxon>
    </lineage>
</organism>
<keyword evidence="10 17" id="KW-0862">Zinc</keyword>
<keyword evidence="7 17" id="KW-0441">Lipid A biosynthesis</keyword>
<evidence type="ECO:0000256" key="6">
    <source>
        <dbReference type="ARBA" id="ARBA00022516"/>
    </source>
</evidence>
<dbReference type="InterPro" id="IPR011334">
    <property type="entry name" value="UDP-acyl_GlcNac_deAcase_C"/>
</dbReference>
<dbReference type="EMBL" id="OU015584">
    <property type="protein sequence ID" value="CAG5087511.1"/>
    <property type="molecule type" value="Genomic_DNA"/>
</dbReference>
<dbReference type="SUPFAM" id="SSF54637">
    <property type="entry name" value="Thioesterase/thiol ester dehydrase-isomerase"/>
    <property type="match status" value="1"/>
</dbReference>
<evidence type="ECO:0000256" key="1">
    <source>
        <dbReference type="ARBA" id="ARBA00001947"/>
    </source>
</evidence>
<dbReference type="AlphaFoldDB" id="A0A916JQC0"/>
<dbReference type="Gene3D" id="3.30.230.20">
    <property type="entry name" value="lpxc deacetylase, domain 1"/>
    <property type="match status" value="1"/>
</dbReference>
<dbReference type="CDD" id="cd01288">
    <property type="entry name" value="FabZ"/>
    <property type="match status" value="1"/>
</dbReference>
<evidence type="ECO:0000256" key="4">
    <source>
        <dbReference type="ARBA" id="ARBA00005002"/>
    </source>
</evidence>
<dbReference type="GO" id="GO:0006633">
    <property type="term" value="P:fatty acid biosynthetic process"/>
    <property type="evidence" value="ECO:0007669"/>
    <property type="project" value="UniProtKB-UniRule"/>
</dbReference>
<dbReference type="Pfam" id="PF03331">
    <property type="entry name" value="LpxC"/>
    <property type="match status" value="1"/>
</dbReference>
<dbReference type="GO" id="GO:0009245">
    <property type="term" value="P:lipid A biosynthetic process"/>
    <property type="evidence" value="ECO:0007669"/>
    <property type="project" value="UniProtKB-UniRule"/>
</dbReference>
<dbReference type="HAMAP" id="MF_00406">
    <property type="entry name" value="FabZ"/>
    <property type="match status" value="1"/>
</dbReference>
<evidence type="ECO:0000256" key="13">
    <source>
        <dbReference type="ARBA" id="ARBA00024535"/>
    </source>
</evidence>
<dbReference type="GO" id="GO:0103117">
    <property type="term" value="F:UDP-3-O-acyl-N-acetylglucosamine deacetylase activity"/>
    <property type="evidence" value="ECO:0007669"/>
    <property type="project" value="UniProtKB-UniRule"/>
</dbReference>
<dbReference type="EC" id="4.2.1.59" evidence="18"/>
<dbReference type="InterPro" id="IPR015870">
    <property type="entry name" value="UDP-acyl_N-AcGlcN_deAcase_N"/>
</dbReference>
<evidence type="ECO:0000313" key="20">
    <source>
        <dbReference type="Proteomes" id="UP000683507"/>
    </source>
</evidence>
<comment type="function">
    <text evidence="14 18">Involved in unsaturated fatty acids biosynthesis. Catalyzes the dehydration of short chain beta-hydroxyacyl-ACPs and long chain saturated and unsaturated beta-hydroxyacyl-ACPs.</text>
</comment>
<protein>
    <recommendedName>
        <fullName evidence="17 18">Multifunctional fusion protein</fullName>
    </recommendedName>
    <domain>
        <recommendedName>
            <fullName evidence="18">3-hydroxyacyl-[acyl-carrier-protein] dehydratase FabZ</fullName>
            <ecNumber evidence="18">4.2.1.59</ecNumber>
        </recommendedName>
        <alternativeName>
            <fullName evidence="18">(3R)-hydroxymyristoyl-[acyl-carrier-protein] dehydratase</fullName>
        </alternativeName>
        <alternativeName>
            <fullName evidence="18">Beta-hydroxyacyl-ACP dehydratase</fullName>
            <shortName evidence="18">(3R)-hydroxymyristoyl-ACP dehydrase</shortName>
        </alternativeName>
    </domain>
    <domain>
        <recommendedName>
            <fullName evidence="17">UDP-3-O-acyl-N-acetylglucosamine deacetylase</fullName>
            <shortName evidence="17">UDP-3-O-acyl-GlcNAc deacetylase</shortName>
            <ecNumber evidence="17">3.5.1.108</ecNumber>
        </recommendedName>
        <alternativeName>
            <fullName evidence="17">UDP-3-O-[R-3-hydroxymyristoyl]-N-acetylglucosamine deacetylase</fullName>
        </alternativeName>
    </domain>
</protein>
<sequence>MNLKQHTLKGSISFEGHGLHTGKKVKMTVEPADANFGYKFQRVDLDDQPIIPADADLVTDTQRGTTLEKKGVKVCTTEHILAALYGMQVDNALIKIDNEEIPIMDGSAAQFVEQIEKIGLEEQDADREFFEFDENQPFECLEKGVEMLAIPYEDFRITVMVDYNSEVLGTQHASMYEIGEFQKEISPCRTFVFLKELEFLAKQGLIKGGEVDNAIVLVERENVPQEEIDALAKLLGKEDETYKVKGRTLNNIKLKFINEPARHKLLDIIGDLALVGKPIKGHILAARPGHSGNTSFAKIIKNLMKEQAKKGKKFDLDKEPLYNINDIERMLPHRYPFLLVDKIMEITDDGIVGVKNITMNEPQFTGHFPGNPVMPGVLQIEAMAQVGGIFALSKVEDPEYYSTYFMKIDNVKFKQKVIPGDTVVFDLKLLSPMRRGLVNMGGTAYVNGKPVMQAEMLAQVIKDKA</sequence>
<dbReference type="NCBIfam" id="TIGR00325">
    <property type="entry name" value="lpxC"/>
    <property type="match status" value="1"/>
</dbReference>
<dbReference type="PANTHER" id="PTHR33694:SF1">
    <property type="entry name" value="UDP-3-O-ACYL-N-ACETYLGLUCOSAMINE DEACETYLASE 1, MITOCHONDRIAL-RELATED"/>
    <property type="match status" value="1"/>
</dbReference>
<dbReference type="KEGG" id="ptan:CRYO30217_03501"/>
<comment type="similarity">
    <text evidence="15">In the N-terminal section; belongs to the LpxC family.</text>
</comment>
<evidence type="ECO:0000256" key="11">
    <source>
        <dbReference type="ARBA" id="ARBA00023098"/>
    </source>
</evidence>
<comment type="cofactor">
    <cofactor evidence="1 17">
        <name>Zn(2+)</name>
        <dbReference type="ChEBI" id="CHEBI:29105"/>
    </cofactor>
</comment>
<evidence type="ECO:0000313" key="19">
    <source>
        <dbReference type="EMBL" id="CAG5087511.1"/>
    </source>
</evidence>
<dbReference type="GO" id="GO:0016020">
    <property type="term" value="C:membrane"/>
    <property type="evidence" value="ECO:0007669"/>
    <property type="project" value="GOC"/>
</dbReference>
<comment type="similarity">
    <text evidence="18">Belongs to the thioester dehydratase family. FabZ subfamily.</text>
</comment>
<dbReference type="Proteomes" id="UP000683507">
    <property type="component" value="Chromosome"/>
</dbReference>
<evidence type="ECO:0000256" key="17">
    <source>
        <dbReference type="HAMAP-Rule" id="MF_00388"/>
    </source>
</evidence>
<dbReference type="EC" id="3.5.1.108" evidence="17"/>
<comment type="pathway">
    <text evidence="4 17">Glycolipid biosynthesis; lipid IV(A) biosynthesis; lipid IV(A) from (3R)-3-hydroxytetradecanoyl-[acyl-carrier-protein] and UDP-N-acetyl-alpha-D-glucosamine: step 2/6.</text>
</comment>
<keyword evidence="8 17" id="KW-0479">Metal-binding</keyword>
<dbReference type="GO" id="GO:0005737">
    <property type="term" value="C:cytoplasm"/>
    <property type="evidence" value="ECO:0007669"/>
    <property type="project" value="UniProtKB-SubCell"/>
</dbReference>
<keyword evidence="5 18" id="KW-0963">Cytoplasm</keyword>
<dbReference type="FunFam" id="3.10.129.10:FF:000001">
    <property type="entry name" value="3-hydroxyacyl-[acyl-carrier-protein] dehydratase FabZ"/>
    <property type="match status" value="1"/>
</dbReference>
<evidence type="ECO:0000256" key="9">
    <source>
        <dbReference type="ARBA" id="ARBA00022801"/>
    </source>
</evidence>
<feature type="active site" evidence="18">
    <location>
        <position position="367"/>
    </location>
</feature>
<gene>
    <name evidence="17 19" type="primary">lpxC</name>
    <name evidence="18" type="synonym">fabZ</name>
    <name evidence="19" type="ORF">CRYO30217_03501</name>
</gene>
<evidence type="ECO:0000256" key="15">
    <source>
        <dbReference type="ARBA" id="ARBA00061221"/>
    </source>
</evidence>
<keyword evidence="9 17" id="KW-0378">Hydrolase</keyword>
<dbReference type="NCBIfam" id="NF000582">
    <property type="entry name" value="PRK00006.1"/>
    <property type="match status" value="1"/>
</dbReference>
<evidence type="ECO:0000256" key="8">
    <source>
        <dbReference type="ARBA" id="ARBA00022723"/>
    </source>
</evidence>
<dbReference type="InterPro" id="IPR029069">
    <property type="entry name" value="HotDog_dom_sf"/>
</dbReference>
<evidence type="ECO:0000256" key="14">
    <source>
        <dbReference type="ARBA" id="ARBA00025049"/>
    </source>
</evidence>
<dbReference type="Gene3D" id="3.10.129.10">
    <property type="entry name" value="Hotdog Thioesterase"/>
    <property type="match status" value="1"/>
</dbReference>
<dbReference type="GO" id="GO:0046872">
    <property type="term" value="F:metal ion binding"/>
    <property type="evidence" value="ECO:0007669"/>
    <property type="project" value="UniProtKB-KW"/>
</dbReference>
<reference evidence="19" key="1">
    <citation type="submission" date="2021-04" db="EMBL/GenBank/DDBJ databases">
        <authorList>
            <person name="Rodrigo-Torres L."/>
            <person name="Arahal R. D."/>
            <person name="Lucena T."/>
        </authorList>
    </citation>
    <scope>NUCLEOTIDE SEQUENCE</scope>
    <source>
        <strain evidence="19">AS29M-1</strain>
    </source>
</reference>
<comment type="catalytic activity">
    <reaction evidence="13 17">
        <text>a UDP-3-O-[(3R)-3-hydroxyacyl]-N-acetyl-alpha-D-glucosamine + H2O = a UDP-3-O-[(3R)-3-hydroxyacyl]-alpha-D-glucosamine + acetate</text>
        <dbReference type="Rhea" id="RHEA:67816"/>
        <dbReference type="ChEBI" id="CHEBI:15377"/>
        <dbReference type="ChEBI" id="CHEBI:30089"/>
        <dbReference type="ChEBI" id="CHEBI:137740"/>
        <dbReference type="ChEBI" id="CHEBI:173225"/>
        <dbReference type="EC" id="3.5.1.108"/>
    </reaction>
</comment>
<dbReference type="InterPro" id="IPR020568">
    <property type="entry name" value="Ribosomal_Su5_D2-typ_SF"/>
</dbReference>
<name>A0A916JQC0_9FLAO</name>
<evidence type="ECO:0000256" key="5">
    <source>
        <dbReference type="ARBA" id="ARBA00022490"/>
    </source>
</evidence>
<keyword evidence="20" id="KW-1185">Reference proteome</keyword>
<evidence type="ECO:0000256" key="3">
    <source>
        <dbReference type="ARBA" id="ARBA00004496"/>
    </source>
</evidence>
<dbReference type="InterPro" id="IPR004463">
    <property type="entry name" value="UDP-acyl_GlcNac_deAcase"/>
</dbReference>
<feature type="binding site" evidence="17">
    <location>
        <position position="267"/>
    </location>
    <ligand>
        <name>Zn(2+)</name>
        <dbReference type="ChEBI" id="CHEBI:29105"/>
    </ligand>
</feature>
<dbReference type="InterPro" id="IPR013114">
    <property type="entry name" value="FabA_FabZ"/>
</dbReference>
<dbReference type="HAMAP" id="MF_00388">
    <property type="entry name" value="LpxC"/>
    <property type="match status" value="1"/>
</dbReference>
<keyword evidence="6 17" id="KW-0444">Lipid biosynthesis</keyword>
<dbReference type="PANTHER" id="PTHR33694">
    <property type="entry name" value="UDP-3-O-ACYL-N-ACETYLGLUCOSAMINE DEACETYLASE 1, MITOCHONDRIAL-RELATED"/>
    <property type="match status" value="1"/>
</dbReference>
<dbReference type="NCBIfam" id="NF009667">
    <property type="entry name" value="PRK13188.1"/>
    <property type="match status" value="1"/>
</dbReference>
<evidence type="ECO:0000256" key="2">
    <source>
        <dbReference type="ARBA" id="ARBA00002923"/>
    </source>
</evidence>
<comment type="function">
    <text evidence="2 17">Catalyzes the hydrolysis of UDP-3-O-myristoyl-N-acetylglucosamine to form UDP-3-O-myristoylglucosamine and acetate, the committed step in lipid A biosynthesis.</text>
</comment>
<dbReference type="SUPFAM" id="SSF54211">
    <property type="entry name" value="Ribosomal protein S5 domain 2-like"/>
    <property type="match status" value="2"/>
</dbReference>
<dbReference type="GO" id="GO:0019171">
    <property type="term" value="F:(3R)-hydroxyacyl-[acyl-carrier-protein] dehydratase activity"/>
    <property type="evidence" value="ECO:0007669"/>
    <property type="project" value="UniProtKB-EC"/>
</dbReference>
<feature type="active site" description="Proton donor" evidence="17">
    <location>
        <position position="290"/>
    </location>
</feature>
<accession>A0A916JQC0</accession>
<dbReference type="Pfam" id="PF07977">
    <property type="entry name" value="FabA"/>
    <property type="match status" value="1"/>
</dbReference>
<evidence type="ECO:0000256" key="12">
    <source>
        <dbReference type="ARBA" id="ARBA00023239"/>
    </source>
</evidence>
<dbReference type="InterPro" id="IPR010084">
    <property type="entry name" value="FabZ"/>
</dbReference>
<comment type="similarity">
    <text evidence="17">Belongs to the LpxC family.</text>
</comment>
<evidence type="ECO:0000256" key="16">
    <source>
        <dbReference type="ARBA" id="ARBA00061355"/>
    </source>
</evidence>
<evidence type="ECO:0000256" key="7">
    <source>
        <dbReference type="ARBA" id="ARBA00022556"/>
    </source>
</evidence>
<proteinExistence type="inferred from homology"/>
<keyword evidence="12 18" id="KW-0456">Lyase</keyword>
<comment type="catalytic activity">
    <reaction evidence="18">
        <text>a (3R)-hydroxyacyl-[ACP] = a (2E)-enoyl-[ACP] + H2O</text>
        <dbReference type="Rhea" id="RHEA:13097"/>
        <dbReference type="Rhea" id="RHEA-COMP:9925"/>
        <dbReference type="Rhea" id="RHEA-COMP:9945"/>
        <dbReference type="ChEBI" id="CHEBI:15377"/>
        <dbReference type="ChEBI" id="CHEBI:78784"/>
        <dbReference type="ChEBI" id="CHEBI:78827"/>
        <dbReference type="EC" id="4.2.1.59"/>
    </reaction>
</comment>
<evidence type="ECO:0000256" key="18">
    <source>
        <dbReference type="HAMAP-Rule" id="MF_00406"/>
    </source>
</evidence>
<dbReference type="RefSeq" id="WP_258543673.1">
    <property type="nucleotide sequence ID" value="NZ_OU015584.1"/>
</dbReference>